<dbReference type="PANTHER" id="PTHR34801:SF6">
    <property type="entry name" value="SLL1620 PROTEIN"/>
    <property type="match status" value="1"/>
</dbReference>
<name>A0A1W6SS36_9PROT</name>
<feature type="region of interest" description="Disordered" evidence="1">
    <location>
        <begin position="37"/>
        <end position="57"/>
    </location>
</feature>
<sequence length="162" mass="17623">MVIIKWLLIVMALVVITGVLAGQLGLLKGTPPADLGVHEGRLKPPSKTPNSVSSQASLYPDHPQHAYASIPPLPVKDDGPATLARIAGIIKAMNGAQIVKMDPDYLYAQFTTRIMKYVDDAEFWFDPAAGVIQVRSSSRLGSSDLGVNRERIEFIRQKLESS</sequence>
<organism evidence="2 3">
    <name type="scientific">Nitrosospira lacus</name>
    <dbReference type="NCBI Taxonomy" id="1288494"/>
    <lineage>
        <taxon>Bacteria</taxon>
        <taxon>Pseudomonadati</taxon>
        <taxon>Pseudomonadota</taxon>
        <taxon>Betaproteobacteria</taxon>
        <taxon>Nitrosomonadales</taxon>
        <taxon>Nitrosomonadaceae</taxon>
        <taxon>Nitrosospira</taxon>
    </lineage>
</organism>
<keyword evidence="3" id="KW-1185">Reference proteome</keyword>
<protein>
    <recommendedName>
        <fullName evidence="4">DUF1499 domain-containing protein</fullName>
    </recommendedName>
</protein>
<reference evidence="2 3" key="1">
    <citation type="journal article" date="2015" name="Int. J. Syst. Evol. Microbiol.">
        <title>Nitrosospira lacus sp. nov., a psychrotolerant, ammonia-oxidizing bacterium from sandy lake sediment.</title>
        <authorList>
            <person name="Urakawa H."/>
            <person name="Garcia J.C."/>
            <person name="Nielsen J.L."/>
            <person name="Le V.Q."/>
            <person name="Kozlowski J.A."/>
            <person name="Stein L.Y."/>
            <person name="Lim C.K."/>
            <person name="Pommerening-Roser A."/>
            <person name="Martens-Habbena W."/>
            <person name="Stahl D.A."/>
            <person name="Klotz M.G."/>
        </authorList>
    </citation>
    <scope>NUCLEOTIDE SEQUENCE [LARGE SCALE GENOMIC DNA]</scope>
    <source>
        <strain evidence="2 3">APG3</strain>
    </source>
</reference>
<feature type="compositionally biased region" description="Polar residues" evidence="1">
    <location>
        <begin position="48"/>
        <end position="57"/>
    </location>
</feature>
<dbReference type="AlphaFoldDB" id="A0A1W6SS36"/>
<dbReference type="Proteomes" id="UP000012179">
    <property type="component" value="Chromosome"/>
</dbReference>
<evidence type="ECO:0008006" key="4">
    <source>
        <dbReference type="Google" id="ProtNLM"/>
    </source>
</evidence>
<dbReference type="KEGG" id="nlc:EBAPG3_013070"/>
<gene>
    <name evidence="2" type="ORF">EBAPG3_013070</name>
</gene>
<evidence type="ECO:0000256" key="1">
    <source>
        <dbReference type="SAM" id="MobiDB-lite"/>
    </source>
</evidence>
<evidence type="ECO:0000313" key="2">
    <source>
        <dbReference type="EMBL" id="ARO88624.1"/>
    </source>
</evidence>
<dbReference type="EMBL" id="CP021106">
    <property type="protein sequence ID" value="ARO88624.1"/>
    <property type="molecule type" value="Genomic_DNA"/>
</dbReference>
<dbReference type="eggNOG" id="COG4446">
    <property type="taxonomic scope" value="Bacteria"/>
</dbReference>
<dbReference type="PANTHER" id="PTHR34801">
    <property type="entry name" value="EXPRESSED PROTEIN"/>
    <property type="match status" value="1"/>
</dbReference>
<proteinExistence type="predicted"/>
<dbReference type="RefSeq" id="WP_004179373.1">
    <property type="nucleotide sequence ID" value="NZ_CP021106.3"/>
</dbReference>
<evidence type="ECO:0000313" key="3">
    <source>
        <dbReference type="Proteomes" id="UP000012179"/>
    </source>
</evidence>
<accession>A0A1W6SS36</accession>
<dbReference type="PIRSF" id="PIRSF026426">
    <property type="entry name" value="DUF1499"/>
    <property type="match status" value="1"/>
</dbReference>
<dbReference type="Pfam" id="PF07386">
    <property type="entry name" value="DUF1499"/>
    <property type="match status" value="1"/>
</dbReference>
<dbReference type="OrthoDB" id="9793534at2"/>
<dbReference type="InterPro" id="IPR010865">
    <property type="entry name" value="DUF1499"/>
</dbReference>